<dbReference type="AlphaFoldDB" id="A0ABD3GE36"/>
<protein>
    <submittedName>
        <fullName evidence="2">Uncharacterized protein</fullName>
    </submittedName>
</protein>
<keyword evidence="3" id="KW-1185">Reference proteome</keyword>
<feature type="compositionally biased region" description="Basic and acidic residues" evidence="1">
    <location>
        <begin position="55"/>
        <end position="80"/>
    </location>
</feature>
<evidence type="ECO:0000256" key="1">
    <source>
        <dbReference type="SAM" id="MobiDB-lite"/>
    </source>
</evidence>
<feature type="compositionally biased region" description="Low complexity" evidence="1">
    <location>
        <begin position="99"/>
        <end position="123"/>
    </location>
</feature>
<evidence type="ECO:0000313" key="2">
    <source>
        <dbReference type="EMBL" id="KAL3676285.1"/>
    </source>
</evidence>
<dbReference type="Proteomes" id="UP001633002">
    <property type="component" value="Unassembled WGS sequence"/>
</dbReference>
<organism evidence="2 3">
    <name type="scientific">Riccia sorocarpa</name>
    <dbReference type="NCBI Taxonomy" id="122646"/>
    <lineage>
        <taxon>Eukaryota</taxon>
        <taxon>Viridiplantae</taxon>
        <taxon>Streptophyta</taxon>
        <taxon>Embryophyta</taxon>
        <taxon>Marchantiophyta</taxon>
        <taxon>Marchantiopsida</taxon>
        <taxon>Marchantiidae</taxon>
        <taxon>Marchantiales</taxon>
        <taxon>Ricciaceae</taxon>
        <taxon>Riccia</taxon>
    </lineage>
</organism>
<comment type="caution">
    <text evidence="2">The sequence shown here is derived from an EMBL/GenBank/DDBJ whole genome shotgun (WGS) entry which is preliminary data.</text>
</comment>
<dbReference type="EMBL" id="JBJQOH010000008">
    <property type="protein sequence ID" value="KAL3676285.1"/>
    <property type="molecule type" value="Genomic_DNA"/>
</dbReference>
<sequence>MYEESRKCGYIPESMTLSEFRPREWIRAKRAGQELAPRKTTTTIWKYAKRCFEDEKKKKEEAASTQTDDAKEASGVDKPKKTISISQPEGLQCRPSLPSTHASTSTQASTSRQASTSSQASTSDMPTPVDKAWMNLCNLTLLTDSLTKVTEVMVESHNAKPPPESHWWPPIVTPPPRGRPYSRYLFPGDRTEEHNKKYAKSVAKRVIAEKREWRLDTRAQARLGTLQTTEEIQKVKNAYKYGWRRRRIGEEPCCAHEVQWDHCPECH</sequence>
<reference evidence="2 3" key="1">
    <citation type="submission" date="2024-09" db="EMBL/GenBank/DDBJ databases">
        <title>Chromosome-scale assembly of Riccia sorocarpa.</title>
        <authorList>
            <person name="Paukszto L."/>
        </authorList>
    </citation>
    <scope>NUCLEOTIDE SEQUENCE [LARGE SCALE GENOMIC DNA]</scope>
    <source>
        <strain evidence="2">LP-2024</strain>
        <tissue evidence="2">Aerial parts of the thallus</tissue>
    </source>
</reference>
<name>A0ABD3GE36_9MARC</name>
<accession>A0ABD3GE36</accession>
<gene>
    <name evidence="2" type="ORF">R1sor_026233</name>
</gene>
<evidence type="ECO:0000313" key="3">
    <source>
        <dbReference type="Proteomes" id="UP001633002"/>
    </source>
</evidence>
<proteinExistence type="predicted"/>
<feature type="region of interest" description="Disordered" evidence="1">
    <location>
        <begin position="55"/>
        <end position="126"/>
    </location>
</feature>